<gene>
    <name evidence="6" type="primary">hisC</name>
    <name evidence="8" type="ORF">CLG94_02290</name>
</gene>
<dbReference type="InterPro" id="IPR050106">
    <property type="entry name" value="HistidinolP_aminotransfase"/>
</dbReference>
<comment type="caution">
    <text evidence="8">The sequence shown here is derived from an EMBL/GenBank/DDBJ whole genome shotgun (WGS) entry which is preliminary data.</text>
</comment>
<evidence type="ECO:0000256" key="1">
    <source>
        <dbReference type="ARBA" id="ARBA00001933"/>
    </source>
</evidence>
<organism evidence="8 9">
    <name type="scientific">Candidatus Methylomirabilis limnetica</name>
    <dbReference type="NCBI Taxonomy" id="2033718"/>
    <lineage>
        <taxon>Bacteria</taxon>
        <taxon>Candidatus Methylomirabilota</taxon>
        <taxon>Candidatus Methylomirabilia</taxon>
        <taxon>Candidatus Methylomirabilales</taxon>
        <taxon>Candidatus Methylomirabilaceae</taxon>
        <taxon>Candidatus Methylomirabilis</taxon>
    </lineage>
</organism>
<evidence type="ECO:0000256" key="2">
    <source>
        <dbReference type="ARBA" id="ARBA00011738"/>
    </source>
</evidence>
<dbReference type="EMBL" id="NVQC01000011">
    <property type="protein sequence ID" value="PTL36825.1"/>
    <property type="molecule type" value="Genomic_DNA"/>
</dbReference>
<dbReference type="GO" id="GO:0030170">
    <property type="term" value="F:pyridoxal phosphate binding"/>
    <property type="evidence" value="ECO:0007669"/>
    <property type="project" value="InterPro"/>
</dbReference>
<dbReference type="PANTHER" id="PTHR43643:SF3">
    <property type="entry name" value="HISTIDINOL-PHOSPHATE AMINOTRANSFERASE"/>
    <property type="match status" value="1"/>
</dbReference>
<feature type="modified residue" description="N6-(pyridoxal phosphate)lysine" evidence="6">
    <location>
        <position position="228"/>
    </location>
</feature>
<dbReference type="NCBIfam" id="TIGR01141">
    <property type="entry name" value="hisC"/>
    <property type="match status" value="1"/>
</dbReference>
<comment type="similarity">
    <text evidence="6">Belongs to the class-II pyridoxal-phosphate-dependent aminotransferase family. Histidinol-phosphate aminotransferase subfamily.</text>
</comment>
<dbReference type="CDD" id="cd00609">
    <property type="entry name" value="AAT_like"/>
    <property type="match status" value="1"/>
</dbReference>
<dbReference type="InterPro" id="IPR015424">
    <property type="entry name" value="PyrdxlP-dep_Trfase"/>
</dbReference>
<dbReference type="PANTHER" id="PTHR43643">
    <property type="entry name" value="HISTIDINOL-PHOSPHATE AMINOTRANSFERASE 2"/>
    <property type="match status" value="1"/>
</dbReference>
<evidence type="ECO:0000256" key="3">
    <source>
        <dbReference type="ARBA" id="ARBA00022576"/>
    </source>
</evidence>
<protein>
    <recommendedName>
        <fullName evidence="6">Histidinol-phosphate aminotransferase</fullName>
        <ecNumber evidence="6">2.6.1.9</ecNumber>
    </recommendedName>
    <alternativeName>
        <fullName evidence="6">Imidazole acetol-phosphate transaminase</fullName>
    </alternativeName>
</protein>
<dbReference type="RefSeq" id="WP_107561287.1">
    <property type="nucleotide sequence ID" value="NZ_NVQC01000011.1"/>
</dbReference>
<comment type="pathway">
    <text evidence="6">Amino-acid biosynthesis; L-histidine biosynthesis; L-histidine from 5-phospho-alpha-D-ribose 1-diphosphate: step 7/9.</text>
</comment>
<dbReference type="SUPFAM" id="SSF53383">
    <property type="entry name" value="PLP-dependent transferases"/>
    <property type="match status" value="1"/>
</dbReference>
<accession>A0A2T4U0D7</accession>
<feature type="domain" description="Aminotransferase class I/classII large" evidence="7">
    <location>
        <begin position="37"/>
        <end position="361"/>
    </location>
</feature>
<dbReference type="HAMAP" id="MF_01023">
    <property type="entry name" value="HisC_aminotrans_2"/>
    <property type="match status" value="1"/>
</dbReference>
<dbReference type="OrthoDB" id="9813612at2"/>
<dbReference type="Gene3D" id="3.40.640.10">
    <property type="entry name" value="Type I PLP-dependent aspartate aminotransferase-like (Major domain)"/>
    <property type="match status" value="1"/>
</dbReference>
<sequence>MAKSLAELASPYLHGLAPYTPGKPIEEVEREFGITGAIKLASNENPLGPSPLALRALREALPEAHRYPDGGGYFLKARLAARLGLTPDHLVLGNGCNEVLELMARAFLLAGDEVVIADPAFVIYGMLAHLQGCTTIRVPLKAWTHDLEAMAKAVTPRTKMVFVGNPNNPTGTAVGPTELTAFMDALPAEVIVVIDEAYIEYVPQEMIPDSLTYVRQGRWAIVLRTFSKIYGLAGLRIGYGMAPPSIVELLERIRAPFNVNALAQRAALAALEDEHHVTNSRMFNELGKAYLSSELHRLGLQFPPSVTNFLLIDVNRDGRVVADALLRMGVIVRPLGGAHLKTHIRVTIGTPPENERFIDALRSVLQKGSHQQSAISRQGKS</sequence>
<dbReference type="UniPathway" id="UPA00031">
    <property type="reaction ID" value="UER00012"/>
</dbReference>
<keyword evidence="5 6" id="KW-0663">Pyridoxal phosphate</keyword>
<dbReference type="Pfam" id="PF00155">
    <property type="entry name" value="Aminotran_1_2"/>
    <property type="match status" value="1"/>
</dbReference>
<evidence type="ECO:0000313" key="9">
    <source>
        <dbReference type="Proteomes" id="UP000241436"/>
    </source>
</evidence>
<dbReference type="InterPro" id="IPR005861">
    <property type="entry name" value="HisP_aminotrans"/>
</dbReference>
<reference evidence="9" key="2">
    <citation type="journal article" date="2018" name="Environ. Microbiol.">
        <title>Bloom of a denitrifying methanotroph, 'Candidatus Methylomirabilis limnetica', in a deep stratified lake.</title>
        <authorList>
            <person name="Graf J.S."/>
            <person name="Mayr M.J."/>
            <person name="Marchant H.K."/>
            <person name="Tienken D."/>
            <person name="Hach P.F."/>
            <person name="Brand A."/>
            <person name="Schubert C.J."/>
            <person name="Kuypers M.M."/>
            <person name="Milucka J."/>
        </authorList>
    </citation>
    <scope>NUCLEOTIDE SEQUENCE [LARGE SCALE GENOMIC DNA]</scope>
    <source>
        <strain evidence="9">Zug</strain>
    </source>
</reference>
<comment type="subunit">
    <text evidence="2 6">Homodimer.</text>
</comment>
<name>A0A2T4U0D7_9BACT</name>
<proteinExistence type="inferred from homology"/>
<reference evidence="8 9" key="1">
    <citation type="submission" date="2017-09" db="EMBL/GenBank/DDBJ databases">
        <title>Bloom of a denitrifying methanotroph, Candidatus Methylomirabilis limnetica, in a deep stratified lake.</title>
        <authorList>
            <person name="Graf J.S."/>
            <person name="Marchant H.K."/>
            <person name="Tienken D."/>
            <person name="Hach P.F."/>
            <person name="Brand A."/>
            <person name="Schubert C.J."/>
            <person name="Kuypers M.M."/>
            <person name="Milucka J."/>
        </authorList>
    </citation>
    <scope>NUCLEOTIDE SEQUENCE [LARGE SCALE GENOMIC DNA]</scope>
    <source>
        <strain evidence="8 9">Zug</strain>
    </source>
</reference>
<dbReference type="GO" id="GO:0000105">
    <property type="term" value="P:L-histidine biosynthetic process"/>
    <property type="evidence" value="ECO:0007669"/>
    <property type="project" value="UniProtKB-UniRule"/>
</dbReference>
<dbReference type="AlphaFoldDB" id="A0A2T4U0D7"/>
<dbReference type="Proteomes" id="UP000241436">
    <property type="component" value="Unassembled WGS sequence"/>
</dbReference>
<keyword evidence="6" id="KW-0028">Amino-acid biosynthesis</keyword>
<dbReference type="Gene3D" id="3.90.1150.10">
    <property type="entry name" value="Aspartate Aminotransferase, domain 1"/>
    <property type="match status" value="1"/>
</dbReference>
<keyword evidence="4 6" id="KW-0808">Transferase</keyword>
<dbReference type="InterPro" id="IPR015421">
    <property type="entry name" value="PyrdxlP-dep_Trfase_major"/>
</dbReference>
<keyword evidence="3 6" id="KW-0032">Aminotransferase</keyword>
<keyword evidence="9" id="KW-1185">Reference proteome</keyword>
<dbReference type="EC" id="2.6.1.9" evidence="6"/>
<evidence type="ECO:0000259" key="7">
    <source>
        <dbReference type="Pfam" id="PF00155"/>
    </source>
</evidence>
<evidence type="ECO:0000256" key="6">
    <source>
        <dbReference type="HAMAP-Rule" id="MF_01023"/>
    </source>
</evidence>
<evidence type="ECO:0000313" key="8">
    <source>
        <dbReference type="EMBL" id="PTL36825.1"/>
    </source>
</evidence>
<dbReference type="InterPro" id="IPR004839">
    <property type="entry name" value="Aminotransferase_I/II_large"/>
</dbReference>
<comment type="catalytic activity">
    <reaction evidence="6">
        <text>L-histidinol phosphate + 2-oxoglutarate = 3-(imidazol-4-yl)-2-oxopropyl phosphate + L-glutamate</text>
        <dbReference type="Rhea" id="RHEA:23744"/>
        <dbReference type="ChEBI" id="CHEBI:16810"/>
        <dbReference type="ChEBI" id="CHEBI:29985"/>
        <dbReference type="ChEBI" id="CHEBI:57766"/>
        <dbReference type="ChEBI" id="CHEBI:57980"/>
        <dbReference type="EC" id="2.6.1.9"/>
    </reaction>
</comment>
<dbReference type="InterPro" id="IPR015422">
    <property type="entry name" value="PyrdxlP-dep_Trfase_small"/>
</dbReference>
<evidence type="ECO:0000256" key="4">
    <source>
        <dbReference type="ARBA" id="ARBA00022679"/>
    </source>
</evidence>
<comment type="cofactor">
    <cofactor evidence="1 6">
        <name>pyridoxal 5'-phosphate</name>
        <dbReference type="ChEBI" id="CHEBI:597326"/>
    </cofactor>
</comment>
<dbReference type="GO" id="GO:0004400">
    <property type="term" value="F:histidinol-phosphate transaminase activity"/>
    <property type="evidence" value="ECO:0007669"/>
    <property type="project" value="UniProtKB-UniRule"/>
</dbReference>
<evidence type="ECO:0000256" key="5">
    <source>
        <dbReference type="ARBA" id="ARBA00022898"/>
    </source>
</evidence>
<keyword evidence="6" id="KW-0368">Histidine biosynthesis</keyword>